<comment type="caution">
    <text evidence="1">The sequence shown here is derived from an EMBL/GenBank/DDBJ whole genome shotgun (WGS) entry which is preliminary data.</text>
</comment>
<dbReference type="EMBL" id="JBEXAC010000002">
    <property type="protein sequence ID" value="MET7000717.1"/>
    <property type="molecule type" value="Genomic_DNA"/>
</dbReference>
<organism evidence="1 2">
    <name type="scientific">Chitinophaga defluvii</name>
    <dbReference type="NCBI Taxonomy" id="3163343"/>
    <lineage>
        <taxon>Bacteria</taxon>
        <taxon>Pseudomonadati</taxon>
        <taxon>Bacteroidota</taxon>
        <taxon>Chitinophagia</taxon>
        <taxon>Chitinophagales</taxon>
        <taxon>Chitinophagaceae</taxon>
        <taxon>Chitinophaga</taxon>
    </lineage>
</organism>
<keyword evidence="2" id="KW-1185">Reference proteome</keyword>
<dbReference type="Proteomes" id="UP001549749">
    <property type="component" value="Unassembled WGS sequence"/>
</dbReference>
<dbReference type="RefSeq" id="WP_354663269.1">
    <property type="nucleotide sequence ID" value="NZ_JBEXAC010000002.1"/>
</dbReference>
<gene>
    <name evidence="1" type="ORF">ABR189_25260</name>
</gene>
<protein>
    <submittedName>
        <fullName evidence="1">Uncharacterized protein</fullName>
    </submittedName>
</protein>
<proteinExistence type="predicted"/>
<accession>A0ABV2TDH6</accession>
<evidence type="ECO:0000313" key="1">
    <source>
        <dbReference type="EMBL" id="MET7000717.1"/>
    </source>
</evidence>
<evidence type="ECO:0000313" key="2">
    <source>
        <dbReference type="Proteomes" id="UP001549749"/>
    </source>
</evidence>
<reference evidence="1 2" key="1">
    <citation type="submission" date="2024-06" db="EMBL/GenBank/DDBJ databases">
        <title>Chitinophaga defluvii sp. nov., isolated from municipal sewage.</title>
        <authorList>
            <person name="Zhang L."/>
        </authorList>
    </citation>
    <scope>NUCLEOTIDE SEQUENCE [LARGE SCALE GENOMIC DNA]</scope>
    <source>
        <strain evidence="1 2">H8</strain>
    </source>
</reference>
<name>A0ABV2TDH6_9BACT</name>
<sequence>MNPCVKPDPFKPTRLVKQQQVPARQGTADVQLKEIAERLAAHGYTGFETNCGLPLDGQDQRLALKYFSDLGRDRSCDAGKFPLEVSRKNYDIKGTSYHEVAVLLLDYSHHQGVSVSQVSLIRMYDSLDYAAVHVALNSGELVPFDWVKVKLSQTDDLRRKKGEQVMEKCFEINTNPALKKRNGMGR</sequence>